<sequence>MPLVRPPERNCDLCDRQRAAAVSRSWQTHVWPLLDAVAAYLHPTQRAAWAIGSITVVYSRSCLFIDENRESRVSY</sequence>
<organism evidence="1 2">
    <name type="scientific">Ensete ventricosum</name>
    <name type="common">Abyssinian banana</name>
    <name type="synonym">Musa ensete</name>
    <dbReference type="NCBI Taxonomy" id="4639"/>
    <lineage>
        <taxon>Eukaryota</taxon>
        <taxon>Viridiplantae</taxon>
        <taxon>Streptophyta</taxon>
        <taxon>Embryophyta</taxon>
        <taxon>Tracheophyta</taxon>
        <taxon>Spermatophyta</taxon>
        <taxon>Magnoliopsida</taxon>
        <taxon>Liliopsida</taxon>
        <taxon>Zingiberales</taxon>
        <taxon>Musaceae</taxon>
        <taxon>Ensete</taxon>
    </lineage>
</organism>
<name>A0A426XC40_ENSVE</name>
<dbReference type="Proteomes" id="UP000287651">
    <property type="component" value="Unassembled WGS sequence"/>
</dbReference>
<reference evidence="1 2" key="1">
    <citation type="journal article" date="2014" name="Agronomy (Basel)">
        <title>A Draft Genome Sequence for Ensete ventricosum, the Drought-Tolerant Tree Against Hunger.</title>
        <authorList>
            <person name="Harrison J."/>
            <person name="Moore K.A."/>
            <person name="Paszkiewicz K."/>
            <person name="Jones T."/>
            <person name="Grant M."/>
            <person name="Ambacheew D."/>
            <person name="Muzemil S."/>
            <person name="Studholme D.J."/>
        </authorList>
    </citation>
    <scope>NUCLEOTIDE SEQUENCE [LARGE SCALE GENOMIC DNA]</scope>
</reference>
<gene>
    <name evidence="1" type="ORF">B296_00026855</name>
</gene>
<evidence type="ECO:0000313" key="2">
    <source>
        <dbReference type="Proteomes" id="UP000287651"/>
    </source>
</evidence>
<dbReference type="EMBL" id="AMZH03022767">
    <property type="protein sequence ID" value="RRT37043.1"/>
    <property type="molecule type" value="Genomic_DNA"/>
</dbReference>
<protein>
    <submittedName>
        <fullName evidence="1">Uncharacterized protein</fullName>
    </submittedName>
</protein>
<comment type="caution">
    <text evidence="1">The sequence shown here is derived from an EMBL/GenBank/DDBJ whole genome shotgun (WGS) entry which is preliminary data.</text>
</comment>
<evidence type="ECO:0000313" key="1">
    <source>
        <dbReference type="EMBL" id="RRT37043.1"/>
    </source>
</evidence>
<dbReference type="AlphaFoldDB" id="A0A426XC40"/>
<accession>A0A426XC40</accession>
<proteinExistence type="predicted"/>